<evidence type="ECO:0000256" key="4">
    <source>
        <dbReference type="ARBA" id="ARBA00023180"/>
    </source>
</evidence>
<evidence type="ECO:0000256" key="5">
    <source>
        <dbReference type="ARBA" id="ARBA00047899"/>
    </source>
</evidence>
<comment type="subcellular location">
    <subcellularLocation>
        <location evidence="1">Membrane</location>
        <topology evidence="1">Single-pass membrane protein</topology>
    </subcellularLocation>
</comment>
<evidence type="ECO:0000256" key="3">
    <source>
        <dbReference type="ARBA" id="ARBA00022729"/>
    </source>
</evidence>
<dbReference type="EC" id="2.7.11.1" evidence="2"/>
<proteinExistence type="predicted"/>
<evidence type="ECO:0000313" key="11">
    <source>
        <dbReference type="Proteomes" id="UP001367508"/>
    </source>
</evidence>
<dbReference type="Proteomes" id="UP001367508">
    <property type="component" value="Unassembled WGS sequence"/>
</dbReference>
<reference evidence="10 11" key="1">
    <citation type="submission" date="2024-01" db="EMBL/GenBank/DDBJ databases">
        <title>The genomes of 5 underutilized Papilionoideae crops provide insights into root nodulation and disease resistanc.</title>
        <authorList>
            <person name="Jiang F."/>
        </authorList>
    </citation>
    <scope>NUCLEOTIDE SEQUENCE [LARGE SCALE GENOMIC DNA]</scope>
    <source>
        <strain evidence="10">LVBAO_FW01</strain>
        <tissue evidence="10">Leaves</tissue>
    </source>
</reference>
<feature type="domain" description="Wall-associated receptor kinase galacturonan-binding" evidence="8">
    <location>
        <begin position="35"/>
        <end position="99"/>
    </location>
</feature>
<dbReference type="GO" id="GO:0004674">
    <property type="term" value="F:protein serine/threonine kinase activity"/>
    <property type="evidence" value="ECO:0007669"/>
    <property type="project" value="UniProtKB-EC"/>
</dbReference>
<evidence type="ECO:0000256" key="1">
    <source>
        <dbReference type="ARBA" id="ARBA00004167"/>
    </source>
</evidence>
<keyword evidence="7" id="KW-0472">Membrane</keyword>
<organism evidence="10 11">
    <name type="scientific">Canavalia gladiata</name>
    <name type="common">Sword bean</name>
    <name type="synonym">Dolichos gladiatus</name>
    <dbReference type="NCBI Taxonomy" id="3824"/>
    <lineage>
        <taxon>Eukaryota</taxon>
        <taxon>Viridiplantae</taxon>
        <taxon>Streptophyta</taxon>
        <taxon>Embryophyta</taxon>
        <taxon>Tracheophyta</taxon>
        <taxon>Spermatophyta</taxon>
        <taxon>Magnoliopsida</taxon>
        <taxon>eudicotyledons</taxon>
        <taxon>Gunneridae</taxon>
        <taxon>Pentapetalae</taxon>
        <taxon>rosids</taxon>
        <taxon>fabids</taxon>
        <taxon>Fabales</taxon>
        <taxon>Fabaceae</taxon>
        <taxon>Papilionoideae</taxon>
        <taxon>50 kb inversion clade</taxon>
        <taxon>NPAAA clade</taxon>
        <taxon>indigoferoid/millettioid clade</taxon>
        <taxon>Phaseoleae</taxon>
        <taxon>Canavalia</taxon>
    </lineage>
</organism>
<dbReference type="Pfam" id="PF14380">
    <property type="entry name" value="WAK_assoc"/>
    <property type="match status" value="1"/>
</dbReference>
<keyword evidence="11" id="KW-1185">Reference proteome</keyword>
<evidence type="ECO:0000259" key="8">
    <source>
        <dbReference type="Pfam" id="PF13947"/>
    </source>
</evidence>
<accession>A0AAN9LW97</accession>
<name>A0AAN9LW97_CANGL</name>
<keyword evidence="3" id="KW-0732">Signal</keyword>
<evidence type="ECO:0000259" key="9">
    <source>
        <dbReference type="Pfam" id="PF14380"/>
    </source>
</evidence>
<comment type="catalytic activity">
    <reaction evidence="6">
        <text>L-seryl-[protein] + ATP = O-phospho-L-seryl-[protein] + ADP + H(+)</text>
        <dbReference type="Rhea" id="RHEA:17989"/>
        <dbReference type="Rhea" id="RHEA-COMP:9863"/>
        <dbReference type="Rhea" id="RHEA-COMP:11604"/>
        <dbReference type="ChEBI" id="CHEBI:15378"/>
        <dbReference type="ChEBI" id="CHEBI:29999"/>
        <dbReference type="ChEBI" id="CHEBI:30616"/>
        <dbReference type="ChEBI" id="CHEBI:83421"/>
        <dbReference type="ChEBI" id="CHEBI:456216"/>
        <dbReference type="EC" id="2.7.11.1"/>
    </reaction>
</comment>
<dbReference type="GO" id="GO:0016020">
    <property type="term" value="C:membrane"/>
    <property type="evidence" value="ECO:0007669"/>
    <property type="project" value="UniProtKB-SubCell"/>
</dbReference>
<feature type="domain" description="Wall-associated receptor kinase C-terminal" evidence="9">
    <location>
        <begin position="169"/>
        <end position="232"/>
    </location>
</feature>
<keyword evidence="7" id="KW-0812">Transmembrane</keyword>
<feature type="transmembrane region" description="Helical" evidence="7">
    <location>
        <begin position="6"/>
        <end position="26"/>
    </location>
</feature>
<dbReference type="Pfam" id="PF13947">
    <property type="entry name" value="GUB_WAK_bind"/>
    <property type="match status" value="1"/>
</dbReference>
<evidence type="ECO:0000256" key="2">
    <source>
        <dbReference type="ARBA" id="ARBA00012513"/>
    </source>
</evidence>
<dbReference type="PANTHER" id="PTHR33138">
    <property type="entry name" value="OS01G0690200 PROTEIN"/>
    <property type="match status" value="1"/>
</dbReference>
<dbReference type="InterPro" id="IPR025287">
    <property type="entry name" value="WAK_GUB"/>
</dbReference>
<dbReference type="InterPro" id="IPR032872">
    <property type="entry name" value="WAK_assoc_C"/>
</dbReference>
<keyword evidence="4" id="KW-0325">Glycoprotein</keyword>
<comment type="catalytic activity">
    <reaction evidence="5">
        <text>L-threonyl-[protein] + ATP = O-phospho-L-threonyl-[protein] + ADP + H(+)</text>
        <dbReference type="Rhea" id="RHEA:46608"/>
        <dbReference type="Rhea" id="RHEA-COMP:11060"/>
        <dbReference type="Rhea" id="RHEA-COMP:11605"/>
        <dbReference type="ChEBI" id="CHEBI:15378"/>
        <dbReference type="ChEBI" id="CHEBI:30013"/>
        <dbReference type="ChEBI" id="CHEBI:30616"/>
        <dbReference type="ChEBI" id="CHEBI:61977"/>
        <dbReference type="ChEBI" id="CHEBI:456216"/>
        <dbReference type="EC" id="2.7.11.1"/>
    </reaction>
</comment>
<keyword evidence="7" id="KW-1133">Transmembrane helix</keyword>
<evidence type="ECO:0000313" key="10">
    <source>
        <dbReference type="EMBL" id="KAK7340942.1"/>
    </source>
</evidence>
<sequence>MASMLIIPILEYIIVLILIGIPPSYLSSDDAYRGCSNLIKCGNITEIGFPFWGDNRPNWCGHPELQLSCQQNMSYITIKDVQYQILEANPVEHTLRIARVDYFNGLCPSKLVSTTLDTHLFVYGSDYKNLTLSYSCTPSFNFPSHQCSNAPSDDQYIYPQFGSLPPPIFCKQSVVLPVSPSLINITDFFQIQKAIRDGFVVRWILGIQDCDKCQKSNGVCGYDWNLHQTTCYNVLPDDKTPPPSQHPLLPGLNRTAVLGHVNSLKIYFDIIPFA</sequence>
<dbReference type="PANTHER" id="PTHR33138:SF11">
    <property type="entry name" value="KINASE-LIKE PROTEIN"/>
    <property type="match status" value="1"/>
</dbReference>
<dbReference type="AlphaFoldDB" id="A0AAN9LW97"/>
<protein>
    <recommendedName>
        <fullName evidence="2">non-specific serine/threonine protein kinase</fullName>
        <ecNumber evidence="2">2.7.11.1</ecNumber>
    </recommendedName>
</protein>
<gene>
    <name evidence="10" type="ORF">VNO77_21660</name>
</gene>
<evidence type="ECO:0000256" key="7">
    <source>
        <dbReference type="SAM" id="Phobius"/>
    </source>
</evidence>
<dbReference type="EMBL" id="JAYMYQ010000004">
    <property type="protein sequence ID" value="KAK7340942.1"/>
    <property type="molecule type" value="Genomic_DNA"/>
</dbReference>
<dbReference type="GO" id="GO:0030247">
    <property type="term" value="F:polysaccharide binding"/>
    <property type="evidence" value="ECO:0007669"/>
    <property type="project" value="InterPro"/>
</dbReference>
<comment type="caution">
    <text evidence="10">The sequence shown here is derived from an EMBL/GenBank/DDBJ whole genome shotgun (WGS) entry which is preliminary data.</text>
</comment>
<evidence type="ECO:0000256" key="6">
    <source>
        <dbReference type="ARBA" id="ARBA00048679"/>
    </source>
</evidence>